<keyword evidence="4 5" id="KW-0704">Schiff base</keyword>
<dbReference type="Gene3D" id="3.20.20.70">
    <property type="entry name" value="Aldolase class I"/>
    <property type="match status" value="1"/>
</dbReference>
<comment type="caution">
    <text evidence="6">The sequence shown here is derived from an EMBL/GenBank/DDBJ whole genome shotgun (WGS) entry which is preliminary data.</text>
</comment>
<keyword evidence="2 5" id="KW-0057">Aromatic amino acid biosynthesis</keyword>
<evidence type="ECO:0000256" key="3">
    <source>
        <dbReference type="ARBA" id="ARBA00023239"/>
    </source>
</evidence>
<dbReference type="Proteomes" id="UP000602076">
    <property type="component" value="Unassembled WGS sequence"/>
</dbReference>
<comment type="subunit">
    <text evidence="5">Homodimer.</text>
</comment>
<reference evidence="6" key="1">
    <citation type="submission" date="2020-09" db="EMBL/GenBank/DDBJ databases">
        <title>Bacillus faecalis sp. nov., a moderately halophilic bacterium isolated from cow faeces.</title>
        <authorList>
            <person name="Jiang L."/>
            <person name="Lee J."/>
        </authorList>
    </citation>
    <scope>NUCLEOTIDE SEQUENCE</scope>
    <source>
        <strain evidence="6">AGMB 02131</strain>
    </source>
</reference>
<feature type="active site" description="Schiff-base intermediate with substrate" evidence="5">
    <location>
        <position position="168"/>
    </location>
</feature>
<sequence>MLIIKNVTIGEGKPKVVVPLVGRTEKEILREAAVVKTYEPDIVEWRADFFEEVDNIAAVLKLVQKLRNLFNDELLLFTFRSVKEGGNREIDEDYYFDMNQLVIQSGVVDLVDVELFSKEETVKALTAKANEFEVYIMISNHDFSKTPSKQEIIARLEKMQQYGADLLKIAVMPQSVNDVLTLLDATNTMKQQCDAPIVTMSMGNLGVISRLAGEVFGSDLTFGTVKAASAPGQIPIGELKSALHIIHKYSNS</sequence>
<dbReference type="GO" id="GO:0008652">
    <property type="term" value="P:amino acid biosynthetic process"/>
    <property type="evidence" value="ECO:0007669"/>
    <property type="project" value="UniProtKB-KW"/>
</dbReference>
<feature type="binding site" evidence="5">
    <location>
        <position position="80"/>
    </location>
    <ligand>
        <name>3-dehydroquinate</name>
        <dbReference type="ChEBI" id="CHEBI:32364"/>
    </ligand>
</feature>
<feature type="binding site" evidence="5">
    <location>
        <begin position="44"/>
        <end position="46"/>
    </location>
    <ligand>
        <name>3-dehydroquinate</name>
        <dbReference type="ChEBI" id="CHEBI:32364"/>
    </ligand>
</feature>
<comment type="caution">
    <text evidence="5">Lacks conserved residue(s) required for the propagation of feature annotation.</text>
</comment>
<dbReference type="InterPro" id="IPR013785">
    <property type="entry name" value="Aldolase_TIM"/>
</dbReference>
<dbReference type="NCBIfam" id="TIGR01093">
    <property type="entry name" value="aroD"/>
    <property type="match status" value="1"/>
</dbReference>
<dbReference type="AlphaFoldDB" id="A0A927H9W2"/>
<evidence type="ECO:0000313" key="7">
    <source>
        <dbReference type="Proteomes" id="UP000602076"/>
    </source>
</evidence>
<dbReference type="PROSITE" id="PS01028">
    <property type="entry name" value="DEHYDROQUINASE_I"/>
    <property type="match status" value="1"/>
</dbReference>
<dbReference type="RefSeq" id="WP_190997545.1">
    <property type="nucleotide sequence ID" value="NZ_JACXSI010000012.1"/>
</dbReference>
<organism evidence="6 7">
    <name type="scientific">Peribacillus faecalis</name>
    <dbReference type="NCBI Taxonomy" id="2772559"/>
    <lineage>
        <taxon>Bacteria</taxon>
        <taxon>Bacillati</taxon>
        <taxon>Bacillota</taxon>
        <taxon>Bacilli</taxon>
        <taxon>Bacillales</taxon>
        <taxon>Bacillaceae</taxon>
        <taxon>Peribacillus</taxon>
    </lineage>
</organism>
<feature type="active site" description="Proton donor/acceptor" evidence="5">
    <location>
        <position position="141"/>
    </location>
</feature>
<dbReference type="PANTHER" id="PTHR43699">
    <property type="entry name" value="3-DEHYDROQUINATE DEHYDRATASE"/>
    <property type="match status" value="1"/>
</dbReference>
<comment type="function">
    <text evidence="5">Involved in the third step of the chorismate pathway, which leads to the biosynthesis of aromatic amino acids. Catalyzes the cis-dehydration of 3-dehydroquinate (DHQ) and introduces the first double bond of the aromatic ring to yield 3-dehydroshikimate.</text>
</comment>
<comment type="pathway">
    <text evidence="5">Metabolic intermediate biosynthesis; chorismate biosynthesis; chorismate from D-erythrose 4-phosphate and phosphoenolpyruvate: step 3/7.</text>
</comment>
<dbReference type="GO" id="GO:0003855">
    <property type="term" value="F:3-dehydroquinate dehydratase activity"/>
    <property type="evidence" value="ECO:0007669"/>
    <property type="project" value="UniProtKB-UniRule"/>
</dbReference>
<dbReference type="InterPro" id="IPR001381">
    <property type="entry name" value="DHquinase_I"/>
</dbReference>
<comment type="similarity">
    <text evidence="5">Belongs to the type-I 3-dehydroquinase family.</text>
</comment>
<dbReference type="HAMAP" id="MF_00214">
    <property type="entry name" value="AroD"/>
    <property type="match status" value="1"/>
</dbReference>
<evidence type="ECO:0000313" key="6">
    <source>
        <dbReference type="EMBL" id="MBD3108005.1"/>
    </source>
</evidence>
<proteinExistence type="inferred from homology"/>
<evidence type="ECO:0000256" key="5">
    <source>
        <dbReference type="HAMAP-Rule" id="MF_00214"/>
    </source>
</evidence>
<gene>
    <name evidence="5" type="primary">aroD</name>
    <name evidence="6" type="ORF">IEO70_06465</name>
</gene>
<feature type="binding site" evidence="5">
    <location>
        <position position="233"/>
    </location>
    <ligand>
        <name>3-dehydroquinate</name>
        <dbReference type="ChEBI" id="CHEBI:32364"/>
    </ligand>
</feature>
<dbReference type="GO" id="GO:0009073">
    <property type="term" value="P:aromatic amino acid family biosynthetic process"/>
    <property type="evidence" value="ECO:0007669"/>
    <property type="project" value="UniProtKB-KW"/>
</dbReference>
<comment type="catalytic activity">
    <reaction evidence="1 5">
        <text>3-dehydroquinate = 3-dehydroshikimate + H2O</text>
        <dbReference type="Rhea" id="RHEA:21096"/>
        <dbReference type="ChEBI" id="CHEBI:15377"/>
        <dbReference type="ChEBI" id="CHEBI:16630"/>
        <dbReference type="ChEBI" id="CHEBI:32364"/>
        <dbReference type="EC" id="4.2.1.10"/>
    </reaction>
</comment>
<dbReference type="EMBL" id="JACXSI010000012">
    <property type="protein sequence ID" value="MBD3108005.1"/>
    <property type="molecule type" value="Genomic_DNA"/>
</dbReference>
<keyword evidence="3 5" id="KW-0456">Lyase</keyword>
<evidence type="ECO:0000256" key="1">
    <source>
        <dbReference type="ARBA" id="ARBA00001864"/>
    </source>
</evidence>
<protein>
    <recommendedName>
        <fullName evidence="5">3-dehydroquinate dehydratase</fullName>
        <shortName evidence="5">3-dehydroquinase</shortName>
        <ecNumber evidence="5">4.2.1.10</ecNumber>
    </recommendedName>
    <alternativeName>
        <fullName evidence="5">Type I DHQase</fullName>
    </alternativeName>
    <alternativeName>
        <fullName evidence="5">Type I dehydroquinase</fullName>
        <shortName evidence="5">DHQ1</shortName>
    </alternativeName>
</protein>
<dbReference type="CDD" id="cd00502">
    <property type="entry name" value="DHQase_I"/>
    <property type="match status" value="1"/>
</dbReference>
<accession>A0A927H9W2</accession>
<dbReference type="InterPro" id="IPR018508">
    <property type="entry name" value="3-dehydroquinate_DH_AS"/>
</dbReference>
<evidence type="ECO:0000256" key="4">
    <source>
        <dbReference type="ARBA" id="ARBA00023270"/>
    </source>
</evidence>
<dbReference type="InterPro" id="IPR050146">
    <property type="entry name" value="Type-I_3-dehydroquinase"/>
</dbReference>
<feature type="binding site" evidence="5">
    <location>
        <position position="210"/>
    </location>
    <ligand>
        <name>3-dehydroquinate</name>
        <dbReference type="ChEBI" id="CHEBI:32364"/>
    </ligand>
</feature>
<keyword evidence="7" id="KW-1185">Reference proteome</keyword>
<dbReference type="FunFam" id="3.20.20.70:FF:000047">
    <property type="entry name" value="3-dehydroquinate dehydratase"/>
    <property type="match status" value="1"/>
</dbReference>
<dbReference type="SUPFAM" id="SSF51569">
    <property type="entry name" value="Aldolase"/>
    <property type="match status" value="1"/>
</dbReference>
<keyword evidence="5" id="KW-0028">Amino-acid biosynthesis</keyword>
<evidence type="ECO:0000256" key="2">
    <source>
        <dbReference type="ARBA" id="ARBA00023141"/>
    </source>
</evidence>
<name>A0A927H9W2_9BACI</name>
<dbReference type="GO" id="GO:0046279">
    <property type="term" value="P:3,4-dihydroxybenzoate biosynthetic process"/>
    <property type="evidence" value="ECO:0007669"/>
    <property type="project" value="TreeGrafter"/>
</dbReference>
<dbReference type="Pfam" id="PF01487">
    <property type="entry name" value="DHquinase_I"/>
    <property type="match status" value="1"/>
</dbReference>
<dbReference type="EC" id="4.2.1.10" evidence="5"/>
<feature type="binding site" evidence="5">
    <location>
        <position position="229"/>
    </location>
    <ligand>
        <name>3-dehydroquinate</name>
        <dbReference type="ChEBI" id="CHEBI:32364"/>
    </ligand>
</feature>
<dbReference type="GO" id="GO:0009423">
    <property type="term" value="P:chorismate biosynthetic process"/>
    <property type="evidence" value="ECO:0007669"/>
    <property type="project" value="UniProtKB-UniRule"/>
</dbReference>
<dbReference type="PANTHER" id="PTHR43699:SF1">
    <property type="entry name" value="3-DEHYDROQUINATE DEHYDRATASE"/>
    <property type="match status" value="1"/>
</dbReference>